<dbReference type="Pfam" id="PF02518">
    <property type="entry name" value="HATPase_c"/>
    <property type="match status" value="1"/>
</dbReference>
<dbReference type="SMART" id="SM00387">
    <property type="entry name" value="HATPase_c"/>
    <property type="match status" value="1"/>
</dbReference>
<dbReference type="GO" id="GO:0000160">
    <property type="term" value="P:phosphorelay signal transduction system"/>
    <property type="evidence" value="ECO:0007669"/>
    <property type="project" value="UniProtKB-KW"/>
</dbReference>
<evidence type="ECO:0000256" key="5">
    <source>
        <dbReference type="ARBA" id="ARBA00023012"/>
    </source>
</evidence>
<dbReference type="EC" id="2.7.13.3" evidence="2"/>
<name>X1J906_9ZZZZ</name>
<evidence type="ECO:0000256" key="3">
    <source>
        <dbReference type="ARBA" id="ARBA00022679"/>
    </source>
</evidence>
<sequence>WVEFEVSDTGCGIAEEDLEHIFDPFFTTKPPGEGTGLGLAISYGIAAEHGADIHVASQVNRGTTVTVRLPVATEELGDEDKAASTSSR</sequence>
<feature type="domain" description="Histidine kinase" evidence="6">
    <location>
        <begin position="1"/>
        <end position="73"/>
    </location>
</feature>
<dbReference type="PROSITE" id="PS50109">
    <property type="entry name" value="HIS_KIN"/>
    <property type="match status" value="1"/>
</dbReference>
<evidence type="ECO:0000256" key="1">
    <source>
        <dbReference type="ARBA" id="ARBA00000085"/>
    </source>
</evidence>
<keyword evidence="4" id="KW-0418">Kinase</keyword>
<feature type="non-terminal residue" evidence="7">
    <location>
        <position position="1"/>
    </location>
</feature>
<dbReference type="GO" id="GO:0004673">
    <property type="term" value="F:protein histidine kinase activity"/>
    <property type="evidence" value="ECO:0007669"/>
    <property type="project" value="UniProtKB-EC"/>
</dbReference>
<evidence type="ECO:0000259" key="6">
    <source>
        <dbReference type="PROSITE" id="PS50109"/>
    </source>
</evidence>
<comment type="catalytic activity">
    <reaction evidence="1">
        <text>ATP + protein L-histidine = ADP + protein N-phospho-L-histidine.</text>
        <dbReference type="EC" id="2.7.13.3"/>
    </reaction>
</comment>
<dbReference type="EMBL" id="BARU01029381">
    <property type="protein sequence ID" value="GAH66253.1"/>
    <property type="molecule type" value="Genomic_DNA"/>
</dbReference>
<evidence type="ECO:0000256" key="4">
    <source>
        <dbReference type="ARBA" id="ARBA00022777"/>
    </source>
</evidence>
<comment type="caution">
    <text evidence="7">The sequence shown here is derived from an EMBL/GenBank/DDBJ whole genome shotgun (WGS) entry which is preliminary data.</text>
</comment>
<dbReference type="InterPro" id="IPR005467">
    <property type="entry name" value="His_kinase_dom"/>
</dbReference>
<evidence type="ECO:0000256" key="2">
    <source>
        <dbReference type="ARBA" id="ARBA00012438"/>
    </source>
</evidence>
<reference evidence="7" key="1">
    <citation type="journal article" date="2014" name="Front. Microbiol.">
        <title>High frequency of phylogenetically diverse reductive dehalogenase-homologous genes in deep subseafloor sedimentary metagenomes.</title>
        <authorList>
            <person name="Kawai M."/>
            <person name="Futagami T."/>
            <person name="Toyoda A."/>
            <person name="Takaki Y."/>
            <person name="Nishi S."/>
            <person name="Hori S."/>
            <person name="Arai W."/>
            <person name="Tsubouchi T."/>
            <person name="Morono Y."/>
            <person name="Uchiyama I."/>
            <person name="Ito T."/>
            <person name="Fujiyama A."/>
            <person name="Inagaki F."/>
            <person name="Takami H."/>
        </authorList>
    </citation>
    <scope>NUCLEOTIDE SEQUENCE</scope>
    <source>
        <strain evidence="7">Expedition CK06-06</strain>
    </source>
</reference>
<dbReference type="InterPro" id="IPR050736">
    <property type="entry name" value="Sensor_HK_Regulatory"/>
</dbReference>
<protein>
    <recommendedName>
        <fullName evidence="2">histidine kinase</fullName>
        <ecNumber evidence="2">2.7.13.3</ecNumber>
    </recommendedName>
</protein>
<dbReference type="PRINTS" id="PR00344">
    <property type="entry name" value="BCTRLSENSOR"/>
</dbReference>
<gene>
    <name evidence="7" type="ORF">S03H2_46745</name>
</gene>
<keyword evidence="5" id="KW-0902">Two-component regulatory system</keyword>
<dbReference type="InterPro" id="IPR004358">
    <property type="entry name" value="Sig_transdc_His_kin-like_C"/>
</dbReference>
<dbReference type="Gene3D" id="3.30.565.10">
    <property type="entry name" value="Histidine kinase-like ATPase, C-terminal domain"/>
    <property type="match status" value="1"/>
</dbReference>
<dbReference type="SUPFAM" id="SSF55874">
    <property type="entry name" value="ATPase domain of HSP90 chaperone/DNA topoisomerase II/histidine kinase"/>
    <property type="match status" value="1"/>
</dbReference>
<dbReference type="InterPro" id="IPR003594">
    <property type="entry name" value="HATPase_dom"/>
</dbReference>
<dbReference type="PANTHER" id="PTHR43711">
    <property type="entry name" value="TWO-COMPONENT HISTIDINE KINASE"/>
    <property type="match status" value="1"/>
</dbReference>
<dbReference type="InterPro" id="IPR036890">
    <property type="entry name" value="HATPase_C_sf"/>
</dbReference>
<evidence type="ECO:0000313" key="7">
    <source>
        <dbReference type="EMBL" id="GAH66253.1"/>
    </source>
</evidence>
<proteinExistence type="predicted"/>
<dbReference type="AlphaFoldDB" id="X1J906"/>
<organism evidence="7">
    <name type="scientific">marine sediment metagenome</name>
    <dbReference type="NCBI Taxonomy" id="412755"/>
    <lineage>
        <taxon>unclassified sequences</taxon>
        <taxon>metagenomes</taxon>
        <taxon>ecological metagenomes</taxon>
    </lineage>
</organism>
<keyword evidence="3" id="KW-0808">Transferase</keyword>
<dbReference type="PANTHER" id="PTHR43711:SF1">
    <property type="entry name" value="HISTIDINE KINASE 1"/>
    <property type="match status" value="1"/>
</dbReference>
<accession>X1J906</accession>